<dbReference type="PRINTS" id="PR00380">
    <property type="entry name" value="KINESINHEAVY"/>
</dbReference>
<evidence type="ECO:0000313" key="6">
    <source>
        <dbReference type="Proteomes" id="UP001151760"/>
    </source>
</evidence>
<dbReference type="InterPro" id="IPR027417">
    <property type="entry name" value="P-loop_NTPase"/>
</dbReference>
<comment type="caution">
    <text evidence="5">The sequence shown here is derived from an EMBL/GenBank/DDBJ whole genome shotgun (WGS) entry which is preliminary data.</text>
</comment>
<evidence type="ECO:0000259" key="4">
    <source>
        <dbReference type="PROSITE" id="PS50067"/>
    </source>
</evidence>
<sequence>MYQDQYDTYVHDGYSSFILPFLMKSLKVIKIVAAHGIVFALAGSGVCAAFSRARGSLPLKVDRDYAYTSDSDEILGTVLEILGSLACKVITCIALVVPDLMVYCNWGPDVAYTSLNFFAECHKNEEVSAFLHQSFHPNGSPNGLVIENLVAIQVSNFNHAISLYRLGSQLRSSASTNSNKVSSRSHCMKRMSMTCFDAIERRKITNKLWMVDMGGSERVLETKAPGSIL</sequence>
<keyword evidence="6" id="KW-1185">Reference proteome</keyword>
<comment type="caution">
    <text evidence="2">Lacks conserved residue(s) required for the propagation of feature annotation.</text>
</comment>
<evidence type="ECO:0000313" key="5">
    <source>
        <dbReference type="EMBL" id="GJT29389.1"/>
    </source>
</evidence>
<dbReference type="Proteomes" id="UP001151760">
    <property type="component" value="Unassembled WGS sequence"/>
</dbReference>
<keyword evidence="3" id="KW-0472">Membrane</keyword>
<dbReference type="Pfam" id="PF00225">
    <property type="entry name" value="Kinesin"/>
    <property type="match status" value="1"/>
</dbReference>
<dbReference type="PANTHER" id="PTHR47972">
    <property type="entry name" value="KINESIN-LIKE PROTEIN KLP-3"/>
    <property type="match status" value="1"/>
</dbReference>
<comment type="similarity">
    <text evidence="2">Belongs to the TRAFAC class myosin-kinesin ATPase superfamily. Kinesin family.</text>
</comment>
<keyword evidence="1" id="KW-0505">Motor protein</keyword>
<keyword evidence="3" id="KW-0812">Transmembrane</keyword>
<keyword evidence="3" id="KW-1133">Transmembrane helix</keyword>
<dbReference type="SUPFAM" id="SSF52540">
    <property type="entry name" value="P-loop containing nucleoside triphosphate hydrolases"/>
    <property type="match status" value="1"/>
</dbReference>
<dbReference type="InterPro" id="IPR036961">
    <property type="entry name" value="Kinesin_motor_dom_sf"/>
</dbReference>
<evidence type="ECO:0000256" key="1">
    <source>
        <dbReference type="ARBA" id="ARBA00023175"/>
    </source>
</evidence>
<dbReference type="PROSITE" id="PS50067">
    <property type="entry name" value="KINESIN_MOTOR_2"/>
    <property type="match status" value="1"/>
</dbReference>
<reference evidence="5" key="2">
    <citation type="submission" date="2022-01" db="EMBL/GenBank/DDBJ databases">
        <authorList>
            <person name="Yamashiro T."/>
            <person name="Shiraishi A."/>
            <person name="Satake H."/>
            <person name="Nakayama K."/>
        </authorList>
    </citation>
    <scope>NUCLEOTIDE SEQUENCE</scope>
</reference>
<organism evidence="5 6">
    <name type="scientific">Tanacetum coccineum</name>
    <dbReference type="NCBI Taxonomy" id="301880"/>
    <lineage>
        <taxon>Eukaryota</taxon>
        <taxon>Viridiplantae</taxon>
        <taxon>Streptophyta</taxon>
        <taxon>Embryophyta</taxon>
        <taxon>Tracheophyta</taxon>
        <taxon>Spermatophyta</taxon>
        <taxon>Magnoliopsida</taxon>
        <taxon>eudicotyledons</taxon>
        <taxon>Gunneridae</taxon>
        <taxon>Pentapetalae</taxon>
        <taxon>asterids</taxon>
        <taxon>campanulids</taxon>
        <taxon>Asterales</taxon>
        <taxon>Asteraceae</taxon>
        <taxon>Asteroideae</taxon>
        <taxon>Anthemideae</taxon>
        <taxon>Anthemidinae</taxon>
        <taxon>Tanacetum</taxon>
    </lineage>
</organism>
<reference evidence="5" key="1">
    <citation type="journal article" date="2022" name="Int. J. Mol. Sci.">
        <title>Draft Genome of Tanacetum Coccineum: Genomic Comparison of Closely Related Tanacetum-Family Plants.</title>
        <authorList>
            <person name="Yamashiro T."/>
            <person name="Shiraishi A."/>
            <person name="Nakayama K."/>
            <person name="Satake H."/>
        </authorList>
    </citation>
    <scope>NUCLEOTIDE SEQUENCE</scope>
</reference>
<evidence type="ECO:0000256" key="3">
    <source>
        <dbReference type="SAM" id="Phobius"/>
    </source>
</evidence>
<protein>
    <submittedName>
        <fullName evidence="5">Kinesin-like protein KIN-14T</fullName>
    </submittedName>
</protein>
<gene>
    <name evidence="5" type="ORF">Tco_0909664</name>
</gene>
<dbReference type="Gene3D" id="3.40.850.10">
    <property type="entry name" value="Kinesin motor domain"/>
    <property type="match status" value="1"/>
</dbReference>
<evidence type="ECO:0000256" key="2">
    <source>
        <dbReference type="PROSITE-ProRule" id="PRU00283"/>
    </source>
</evidence>
<dbReference type="InterPro" id="IPR027640">
    <property type="entry name" value="Kinesin-like_fam"/>
</dbReference>
<dbReference type="InterPro" id="IPR001752">
    <property type="entry name" value="Kinesin_motor_dom"/>
</dbReference>
<dbReference type="EMBL" id="BQNB010014539">
    <property type="protein sequence ID" value="GJT29389.1"/>
    <property type="molecule type" value="Genomic_DNA"/>
</dbReference>
<proteinExistence type="inferred from homology"/>
<name>A0ABQ5CRM4_9ASTR</name>
<feature type="domain" description="Kinesin motor" evidence="4">
    <location>
        <begin position="1"/>
        <end position="229"/>
    </location>
</feature>
<feature type="transmembrane region" description="Helical" evidence="3">
    <location>
        <begin position="28"/>
        <end position="50"/>
    </location>
</feature>
<accession>A0ABQ5CRM4</accession>
<dbReference type="PANTHER" id="PTHR47972:SF23">
    <property type="entry name" value="KINESIN MOTOR DOMAIN-CONTAINING PROTEIN"/>
    <property type="match status" value="1"/>
</dbReference>